<protein>
    <submittedName>
        <fullName evidence="9">ABC transporter permease</fullName>
    </submittedName>
</protein>
<feature type="transmembrane region" description="Helical" evidence="7">
    <location>
        <begin position="789"/>
        <end position="817"/>
    </location>
</feature>
<evidence type="ECO:0000256" key="4">
    <source>
        <dbReference type="ARBA" id="ARBA00022989"/>
    </source>
</evidence>
<feature type="transmembrane region" description="Helical" evidence="7">
    <location>
        <begin position="389"/>
        <end position="408"/>
    </location>
</feature>
<feature type="transmembrane region" description="Helical" evidence="7">
    <location>
        <begin position="472"/>
        <end position="492"/>
    </location>
</feature>
<evidence type="ECO:0000256" key="6">
    <source>
        <dbReference type="ARBA" id="ARBA00038076"/>
    </source>
</evidence>
<dbReference type="RefSeq" id="WP_344560387.1">
    <property type="nucleotide sequence ID" value="NZ_BAAATG010000017.1"/>
</dbReference>
<comment type="subcellular location">
    <subcellularLocation>
        <location evidence="1">Cell membrane</location>
        <topology evidence="1">Multi-pass membrane protein</topology>
    </subcellularLocation>
</comment>
<feature type="transmembrane region" description="Helical" evidence="7">
    <location>
        <begin position="340"/>
        <end position="362"/>
    </location>
</feature>
<feature type="transmembrane region" description="Helical" evidence="7">
    <location>
        <begin position="242"/>
        <end position="267"/>
    </location>
</feature>
<sequence>MLRVALGTVSARWVSFLGAFAALVLAVAQLTALGVALSASAESPDRPPRRFAGAPAVVLPVDPRWDPARHDLGVRSLPESRGLPPRLVREVSGTGHTVVDRSFYAQVADGPGDQVGHPWPVARFGGYRLNDGHPPRAAHEIVVPADRARVGAEVTVFTAAGPERRTVVGTVAPVPWEKAVFFTEAEAARLSPRVDALVATGPVGRVREAVADGAAVLTGQDRHRADADAGTDRKALDNTLTLLPVMAAVAGTTAVFVVASTFAFAVVQRHREIALLRTLGATGRQVRRMVRGEALLVGWCASATGVLLGLLGTGWLAALLVALDIAPPWFRVELSARPRVLAPVGAAFVTGVLVALCGAVGASRRASRVEPVEALREAAVDDTPGRGRMLLGGVGFACAVGTAGWIALGAPRTVLSPTVYVVTLLVPVVATALLAPLLVGPVVRALMRPLRRLPGPAALLVRQSALTARRRTAATAAPVLLTVGLALSLLTATDSLGAARNEGLRETVGAPYALVPDGTPGISAQVAERVAGIDGVRLAAPVLTTIHLPDGDGRLEENDGLAVDPGALRRTTRLRVVGGSLTDLDGNSMAVAERWGRQVGDRIPVVLADGRRVVLTVAATYAALPGEDVAYLPQRLAYTGLFARDGLVRRAYLALDPGTDRAAALAAVRAAVEGGGARLASRRELIATEAALGQRLTESRQRATGVIVVLFCFVAILNTLLMATADRRHDMTALRTAGATPRQTLWFFVAESLLVAAVGVVLALLAFGVNLIGLVGALGQLFPAAPVSVPYATVAAVTGVSGLLVVTGTVVPVVAALRTGGGSGAR</sequence>
<evidence type="ECO:0000256" key="1">
    <source>
        <dbReference type="ARBA" id="ARBA00004651"/>
    </source>
</evidence>
<dbReference type="PANTHER" id="PTHR30572">
    <property type="entry name" value="MEMBRANE COMPONENT OF TRANSPORTER-RELATED"/>
    <property type="match status" value="1"/>
</dbReference>
<evidence type="ECO:0000256" key="7">
    <source>
        <dbReference type="SAM" id="Phobius"/>
    </source>
</evidence>
<keyword evidence="10" id="KW-1185">Reference proteome</keyword>
<accession>A0ABW0DT12</accession>
<comment type="caution">
    <text evidence="9">The sequence shown here is derived from an EMBL/GenBank/DDBJ whole genome shotgun (WGS) entry which is preliminary data.</text>
</comment>
<proteinExistence type="inferred from homology"/>
<dbReference type="EMBL" id="JBHSKN010000016">
    <property type="protein sequence ID" value="MFC5241987.1"/>
    <property type="molecule type" value="Genomic_DNA"/>
</dbReference>
<dbReference type="Pfam" id="PF02687">
    <property type="entry name" value="FtsX"/>
    <property type="match status" value="2"/>
</dbReference>
<feature type="domain" description="ABC3 transporter permease C-terminal" evidence="8">
    <location>
        <begin position="245"/>
        <end position="371"/>
    </location>
</feature>
<feature type="transmembrane region" description="Helical" evidence="7">
    <location>
        <begin position="294"/>
        <end position="320"/>
    </location>
</feature>
<dbReference type="PANTHER" id="PTHR30572:SF4">
    <property type="entry name" value="ABC TRANSPORTER PERMEASE YTRF"/>
    <property type="match status" value="1"/>
</dbReference>
<dbReference type="InterPro" id="IPR003838">
    <property type="entry name" value="ABC3_permease_C"/>
</dbReference>
<comment type="similarity">
    <text evidence="6">Belongs to the ABC-4 integral membrane protein family.</text>
</comment>
<evidence type="ECO:0000256" key="5">
    <source>
        <dbReference type="ARBA" id="ARBA00023136"/>
    </source>
</evidence>
<feature type="domain" description="ABC3 transporter permease C-terminal" evidence="8">
    <location>
        <begin position="705"/>
        <end position="818"/>
    </location>
</feature>
<dbReference type="InterPro" id="IPR050250">
    <property type="entry name" value="Macrolide_Exporter_MacB"/>
</dbReference>
<feature type="transmembrane region" description="Helical" evidence="7">
    <location>
        <begin position="745"/>
        <end position="769"/>
    </location>
</feature>
<organism evidence="9 10">
    <name type="scientific">Streptomyces atrovirens</name>
    <dbReference type="NCBI Taxonomy" id="285556"/>
    <lineage>
        <taxon>Bacteria</taxon>
        <taxon>Bacillati</taxon>
        <taxon>Actinomycetota</taxon>
        <taxon>Actinomycetes</taxon>
        <taxon>Kitasatosporales</taxon>
        <taxon>Streptomycetaceae</taxon>
        <taxon>Streptomyces</taxon>
    </lineage>
</organism>
<evidence type="ECO:0000313" key="10">
    <source>
        <dbReference type="Proteomes" id="UP001596035"/>
    </source>
</evidence>
<feature type="transmembrane region" description="Helical" evidence="7">
    <location>
        <begin position="420"/>
        <end position="443"/>
    </location>
</feature>
<keyword evidence="5 7" id="KW-0472">Membrane</keyword>
<gene>
    <name evidence="9" type="ORF">ACFPWV_19060</name>
</gene>
<keyword evidence="2" id="KW-1003">Cell membrane</keyword>
<reference evidence="10" key="1">
    <citation type="journal article" date="2019" name="Int. J. Syst. Evol. Microbiol.">
        <title>The Global Catalogue of Microorganisms (GCM) 10K type strain sequencing project: providing services to taxonomists for standard genome sequencing and annotation.</title>
        <authorList>
            <consortium name="The Broad Institute Genomics Platform"/>
            <consortium name="The Broad Institute Genome Sequencing Center for Infectious Disease"/>
            <person name="Wu L."/>
            <person name="Ma J."/>
        </authorList>
    </citation>
    <scope>NUCLEOTIDE SEQUENCE [LARGE SCALE GENOMIC DNA]</scope>
    <source>
        <strain evidence="10">CGMCC 4.7131</strain>
    </source>
</reference>
<evidence type="ECO:0000256" key="2">
    <source>
        <dbReference type="ARBA" id="ARBA00022475"/>
    </source>
</evidence>
<keyword evidence="3 7" id="KW-0812">Transmembrane</keyword>
<feature type="transmembrane region" description="Helical" evidence="7">
    <location>
        <begin position="703"/>
        <end position="724"/>
    </location>
</feature>
<evidence type="ECO:0000313" key="9">
    <source>
        <dbReference type="EMBL" id="MFC5241987.1"/>
    </source>
</evidence>
<evidence type="ECO:0000256" key="3">
    <source>
        <dbReference type="ARBA" id="ARBA00022692"/>
    </source>
</evidence>
<keyword evidence="4 7" id="KW-1133">Transmembrane helix</keyword>
<evidence type="ECO:0000259" key="8">
    <source>
        <dbReference type="Pfam" id="PF02687"/>
    </source>
</evidence>
<dbReference type="Proteomes" id="UP001596035">
    <property type="component" value="Unassembled WGS sequence"/>
</dbReference>
<name>A0ABW0DT12_9ACTN</name>